<reference evidence="10" key="2">
    <citation type="submission" date="2025-09" db="UniProtKB">
        <authorList>
            <consortium name="Ensembl"/>
        </authorList>
    </citation>
    <scope>IDENTIFICATION</scope>
</reference>
<dbReference type="Ensembl" id="ENSEBUT00000024074.1">
    <property type="protein sequence ID" value="ENSEBUP00000023498.1"/>
    <property type="gene ID" value="ENSEBUG00000014469.1"/>
</dbReference>
<evidence type="ECO:0000256" key="6">
    <source>
        <dbReference type="ARBA" id="ARBA00023242"/>
    </source>
</evidence>
<dbReference type="GO" id="GO:0000981">
    <property type="term" value="F:DNA-binding transcription factor activity, RNA polymerase II-specific"/>
    <property type="evidence" value="ECO:0007669"/>
    <property type="project" value="TreeGrafter"/>
</dbReference>
<name>A0A8C4R0Q1_EPTBU</name>
<keyword evidence="5" id="KW-0862">Zinc</keyword>
<evidence type="ECO:0000256" key="1">
    <source>
        <dbReference type="ARBA" id="ARBA00004123"/>
    </source>
</evidence>
<dbReference type="GO" id="GO:0008270">
    <property type="term" value="F:zinc ion binding"/>
    <property type="evidence" value="ECO:0007669"/>
    <property type="project" value="UniProtKB-KW"/>
</dbReference>
<dbReference type="Gene3D" id="3.30.160.60">
    <property type="entry name" value="Classic Zinc Finger"/>
    <property type="match status" value="11"/>
</dbReference>
<feature type="domain" description="C2H2-type" evidence="9">
    <location>
        <begin position="515"/>
        <end position="542"/>
    </location>
</feature>
<keyword evidence="11" id="KW-1185">Reference proteome</keyword>
<evidence type="ECO:0000256" key="7">
    <source>
        <dbReference type="PROSITE-ProRule" id="PRU00042"/>
    </source>
</evidence>
<feature type="domain" description="C2H2-type" evidence="9">
    <location>
        <begin position="319"/>
        <end position="346"/>
    </location>
</feature>
<feature type="domain" description="C2H2-type" evidence="9">
    <location>
        <begin position="487"/>
        <end position="514"/>
    </location>
</feature>
<feature type="domain" description="C2H2-type" evidence="9">
    <location>
        <begin position="571"/>
        <end position="598"/>
    </location>
</feature>
<dbReference type="PROSITE" id="PS50157">
    <property type="entry name" value="ZINC_FINGER_C2H2_2"/>
    <property type="match status" value="10"/>
</dbReference>
<feature type="region of interest" description="Disordered" evidence="8">
    <location>
        <begin position="1"/>
        <end position="28"/>
    </location>
</feature>
<evidence type="ECO:0000256" key="3">
    <source>
        <dbReference type="ARBA" id="ARBA00022737"/>
    </source>
</evidence>
<dbReference type="PANTHER" id="PTHR14003">
    <property type="entry name" value="TRANSCRIPTIONAL REPRESSOR PROTEIN YY"/>
    <property type="match status" value="1"/>
</dbReference>
<feature type="region of interest" description="Disordered" evidence="8">
    <location>
        <begin position="246"/>
        <end position="267"/>
    </location>
</feature>
<evidence type="ECO:0000256" key="2">
    <source>
        <dbReference type="ARBA" id="ARBA00022723"/>
    </source>
</evidence>
<dbReference type="PANTHER" id="PTHR14003:SF23">
    <property type="entry name" value="ZINC FINGER PROTEIN 143"/>
    <property type="match status" value="1"/>
</dbReference>
<accession>A0A8C4R0Q1</accession>
<dbReference type="Proteomes" id="UP000694388">
    <property type="component" value="Unplaced"/>
</dbReference>
<feature type="domain" description="C2H2-type" evidence="9">
    <location>
        <begin position="403"/>
        <end position="430"/>
    </location>
</feature>
<feature type="domain" description="C2H2-type" evidence="9">
    <location>
        <begin position="375"/>
        <end position="402"/>
    </location>
</feature>
<dbReference type="Pfam" id="PF00096">
    <property type="entry name" value="zf-C2H2"/>
    <property type="match status" value="8"/>
</dbReference>
<dbReference type="SUPFAM" id="SSF57667">
    <property type="entry name" value="beta-beta-alpha zinc fingers"/>
    <property type="match status" value="6"/>
</dbReference>
<reference evidence="10" key="1">
    <citation type="submission" date="2025-08" db="UniProtKB">
        <authorList>
            <consortium name="Ensembl"/>
        </authorList>
    </citation>
    <scope>IDENTIFICATION</scope>
</reference>
<evidence type="ECO:0000259" key="9">
    <source>
        <dbReference type="PROSITE" id="PS50157"/>
    </source>
</evidence>
<feature type="compositionally biased region" description="Polar residues" evidence="8">
    <location>
        <begin position="246"/>
        <end position="259"/>
    </location>
</feature>
<evidence type="ECO:0000256" key="8">
    <source>
        <dbReference type="SAM" id="MobiDB-lite"/>
    </source>
</evidence>
<evidence type="ECO:0000256" key="5">
    <source>
        <dbReference type="ARBA" id="ARBA00022833"/>
    </source>
</evidence>
<dbReference type="FunFam" id="3.30.160.60:FF:000512">
    <property type="entry name" value="zinc finger protein 197 isoform X1"/>
    <property type="match status" value="1"/>
</dbReference>
<dbReference type="FunFam" id="3.30.160.60:FF:000303">
    <property type="entry name" value="Zinc finger protein 41"/>
    <property type="match status" value="1"/>
</dbReference>
<feature type="domain" description="C2H2-type" evidence="9">
    <location>
        <begin position="459"/>
        <end position="486"/>
    </location>
</feature>
<evidence type="ECO:0000313" key="10">
    <source>
        <dbReference type="Ensembl" id="ENSEBUP00000023498.1"/>
    </source>
</evidence>
<dbReference type="FunFam" id="3.30.160.60:FF:002343">
    <property type="entry name" value="Zinc finger protein 33A"/>
    <property type="match status" value="1"/>
</dbReference>
<dbReference type="InterPro" id="IPR036236">
    <property type="entry name" value="Znf_C2H2_sf"/>
</dbReference>
<organism evidence="10 11">
    <name type="scientific">Eptatretus burgeri</name>
    <name type="common">Inshore hagfish</name>
    <dbReference type="NCBI Taxonomy" id="7764"/>
    <lineage>
        <taxon>Eukaryota</taxon>
        <taxon>Metazoa</taxon>
        <taxon>Chordata</taxon>
        <taxon>Craniata</taxon>
        <taxon>Vertebrata</taxon>
        <taxon>Cyclostomata</taxon>
        <taxon>Myxini</taxon>
        <taxon>Myxiniformes</taxon>
        <taxon>Myxinidae</taxon>
        <taxon>Eptatretinae</taxon>
        <taxon>Eptatretus</taxon>
    </lineage>
</organism>
<evidence type="ECO:0000313" key="11">
    <source>
        <dbReference type="Proteomes" id="UP000694388"/>
    </source>
</evidence>
<feature type="compositionally biased region" description="Basic residues" evidence="8">
    <location>
        <begin position="8"/>
        <end position="25"/>
    </location>
</feature>
<feature type="domain" description="C2H2-type" evidence="9">
    <location>
        <begin position="347"/>
        <end position="374"/>
    </location>
</feature>
<keyword evidence="2" id="KW-0479">Metal-binding</keyword>
<comment type="subcellular location">
    <subcellularLocation>
        <location evidence="1">Nucleus</location>
    </subcellularLocation>
</comment>
<keyword evidence="6" id="KW-0539">Nucleus</keyword>
<feature type="domain" description="C2H2-type" evidence="9">
    <location>
        <begin position="431"/>
        <end position="458"/>
    </location>
</feature>
<evidence type="ECO:0000256" key="4">
    <source>
        <dbReference type="ARBA" id="ARBA00022771"/>
    </source>
</evidence>
<dbReference type="AlphaFoldDB" id="A0A8C4R0Q1"/>
<dbReference type="FunFam" id="3.30.160.60:FF:000624">
    <property type="entry name" value="zinc finger protein 697"/>
    <property type="match status" value="4"/>
</dbReference>
<keyword evidence="3" id="KW-0677">Repeat</keyword>
<dbReference type="SMART" id="SM00355">
    <property type="entry name" value="ZnF_C2H2"/>
    <property type="match status" value="10"/>
</dbReference>
<dbReference type="GO" id="GO:0000978">
    <property type="term" value="F:RNA polymerase II cis-regulatory region sequence-specific DNA binding"/>
    <property type="evidence" value="ECO:0007669"/>
    <property type="project" value="TreeGrafter"/>
</dbReference>
<dbReference type="FunFam" id="3.30.160.60:FF:000358">
    <property type="entry name" value="zinc finger protein 24"/>
    <property type="match status" value="2"/>
</dbReference>
<sequence>MKENTKRLDKRKKSKRRTNNNKRKMIMNEKNVRKQNNEEKLPGDLLHLVHFLQRSSSSSWSWSWWWSGQTRMEEVIGGMDSFMEWLQTQGLREETAQAVINVLGIDNQKVLRACRESDTLRTELLSLSKEKFKFAMYADFCKFVKSFLKPQVVQLAGSSLLGTLFVNLENVVRELSSFCQNFTGFQNVQLENVPGFFGIGFSDVCNLDHQDDGLTPKSGESDLEEGSNFQMDIPENLLKSSVPIKESNNASTQESSSASLVDPEQSRGRIGQITSRFRLVVKKSFLKKQLRGHDSPPLKSKCNLQKPANGDDNRREHPYKCYICDKDFISQENLNGQRTTHTGKHPHKCSVCNEGFLHKNDSKTQVMIHTEERPFKCTTCEKGFFKKGGLDSHMRIHTIERPFKCSICEKGFSQKYGLDSHMRIHTGERPFKCSICEKGFSQKGSLDSHMRIHTGERPFKCSICEKGFSHKVSLKGHVMIHTGERPYKCSTCDKGFSEKGGLNSHIMTHTGEHPHNCSTCDKGFSKKGGLISHMRIHTGEHPYKCSTCDKGFSQKGSLDSHMRIHTGERPYKCSICDKSFSHKVSLKGHVMIHTGERPYKCSICDKGFSQKGCLNSKEGPYQRASLQMLHM</sequence>
<dbReference type="GO" id="GO:0000785">
    <property type="term" value="C:chromatin"/>
    <property type="evidence" value="ECO:0007669"/>
    <property type="project" value="TreeGrafter"/>
</dbReference>
<protein>
    <recommendedName>
        <fullName evidence="9">C2H2-type domain-containing protein</fullName>
    </recommendedName>
</protein>
<keyword evidence="4 7" id="KW-0863">Zinc-finger</keyword>
<feature type="region of interest" description="Disordered" evidence="8">
    <location>
        <begin position="290"/>
        <end position="313"/>
    </location>
</feature>
<feature type="domain" description="C2H2-type" evidence="9">
    <location>
        <begin position="543"/>
        <end position="570"/>
    </location>
</feature>
<dbReference type="InterPro" id="IPR013087">
    <property type="entry name" value="Znf_C2H2_type"/>
</dbReference>
<dbReference type="GO" id="GO:0031519">
    <property type="term" value="C:PcG protein complex"/>
    <property type="evidence" value="ECO:0007669"/>
    <property type="project" value="TreeGrafter"/>
</dbReference>
<dbReference type="PROSITE" id="PS00028">
    <property type="entry name" value="ZINC_FINGER_C2H2_1"/>
    <property type="match status" value="8"/>
</dbReference>
<dbReference type="GO" id="GO:0005667">
    <property type="term" value="C:transcription regulator complex"/>
    <property type="evidence" value="ECO:0007669"/>
    <property type="project" value="TreeGrafter"/>
</dbReference>
<dbReference type="GeneTree" id="ENSGT00940000157046"/>
<proteinExistence type="predicted"/>